<dbReference type="PROSITE" id="PS50075">
    <property type="entry name" value="CARRIER"/>
    <property type="match status" value="2"/>
</dbReference>
<dbReference type="SUPFAM" id="SSF47336">
    <property type="entry name" value="ACP-like"/>
    <property type="match status" value="2"/>
</dbReference>
<dbReference type="PANTHER" id="PTHR45527:SF1">
    <property type="entry name" value="FATTY ACID SYNTHASE"/>
    <property type="match status" value="1"/>
</dbReference>
<dbReference type="PROSITE" id="PS00012">
    <property type="entry name" value="PHOSPHOPANTETHEINE"/>
    <property type="match status" value="1"/>
</dbReference>
<organism evidence="5 6">
    <name type="scientific">Flavobacterium jejuense</name>
    <dbReference type="NCBI Taxonomy" id="1544455"/>
    <lineage>
        <taxon>Bacteria</taxon>
        <taxon>Pseudomonadati</taxon>
        <taxon>Bacteroidota</taxon>
        <taxon>Flavobacteriia</taxon>
        <taxon>Flavobacteriales</taxon>
        <taxon>Flavobacteriaceae</taxon>
        <taxon>Flavobacterium</taxon>
    </lineage>
</organism>
<keyword evidence="2" id="KW-0596">Phosphopantetheine</keyword>
<evidence type="ECO:0000259" key="4">
    <source>
        <dbReference type="PROSITE" id="PS50075"/>
    </source>
</evidence>
<proteinExistence type="predicted"/>
<dbReference type="Gene3D" id="1.10.1200.10">
    <property type="entry name" value="ACP-like"/>
    <property type="match status" value="2"/>
</dbReference>
<dbReference type="Pfam" id="PF00668">
    <property type="entry name" value="Condensation"/>
    <property type="match status" value="3"/>
</dbReference>
<dbReference type="InterPro" id="IPR006162">
    <property type="entry name" value="Ppantetheine_attach_site"/>
</dbReference>
<accession>A0ABX0ISV6</accession>
<evidence type="ECO:0000256" key="2">
    <source>
        <dbReference type="ARBA" id="ARBA00022450"/>
    </source>
</evidence>
<dbReference type="EMBL" id="VEVQ02000005">
    <property type="protein sequence ID" value="NHN25917.1"/>
    <property type="molecule type" value="Genomic_DNA"/>
</dbReference>
<reference evidence="5" key="1">
    <citation type="submission" date="2019-05" db="EMBL/GenBank/DDBJ databases">
        <authorList>
            <person name="Lianzixin W."/>
        </authorList>
    </citation>
    <scope>NUCLEOTIDE SEQUENCE</scope>
    <source>
        <strain evidence="5">EC11</strain>
    </source>
</reference>
<dbReference type="PROSITE" id="PS00455">
    <property type="entry name" value="AMP_BINDING"/>
    <property type="match status" value="2"/>
</dbReference>
<keyword evidence="6" id="KW-1185">Reference proteome</keyword>
<dbReference type="InterPro" id="IPR020845">
    <property type="entry name" value="AMP-binding_CS"/>
</dbReference>
<dbReference type="SMART" id="SM00823">
    <property type="entry name" value="PKS_PP"/>
    <property type="match status" value="2"/>
</dbReference>
<dbReference type="NCBIfam" id="NF003417">
    <property type="entry name" value="PRK04813.1"/>
    <property type="match status" value="2"/>
</dbReference>
<dbReference type="InterPro" id="IPR020806">
    <property type="entry name" value="PKS_PP-bd"/>
</dbReference>
<dbReference type="InterPro" id="IPR023213">
    <property type="entry name" value="CAT-like_dom_sf"/>
</dbReference>
<evidence type="ECO:0000313" key="6">
    <source>
        <dbReference type="Proteomes" id="UP000817854"/>
    </source>
</evidence>
<evidence type="ECO:0000313" key="5">
    <source>
        <dbReference type="EMBL" id="NHN25917.1"/>
    </source>
</evidence>
<dbReference type="Pfam" id="PF00501">
    <property type="entry name" value="AMP-binding"/>
    <property type="match status" value="2"/>
</dbReference>
<dbReference type="InterPro" id="IPR000873">
    <property type="entry name" value="AMP-dep_synth/lig_dom"/>
</dbReference>
<reference evidence="5" key="2">
    <citation type="submission" date="2020-02" db="EMBL/GenBank/DDBJ databases">
        <title>Flavobacterium profundi sp. nov., isolated from a deep-sea seamount.</title>
        <authorList>
            <person name="Zhang D.-C."/>
        </authorList>
    </citation>
    <scope>NUCLEOTIDE SEQUENCE</scope>
    <source>
        <strain evidence="5">EC11</strain>
    </source>
</reference>
<dbReference type="Gene3D" id="3.30.300.30">
    <property type="match status" value="2"/>
</dbReference>
<dbReference type="Gene3D" id="3.40.50.980">
    <property type="match status" value="4"/>
</dbReference>
<dbReference type="Gene3D" id="3.30.559.30">
    <property type="entry name" value="Nonribosomal peptide synthetase, condensation domain"/>
    <property type="match status" value="3"/>
</dbReference>
<dbReference type="InterPro" id="IPR009081">
    <property type="entry name" value="PP-bd_ACP"/>
</dbReference>
<dbReference type="SUPFAM" id="SSF52777">
    <property type="entry name" value="CoA-dependent acyltransferases"/>
    <property type="match status" value="5"/>
</dbReference>
<dbReference type="InterPro" id="IPR036736">
    <property type="entry name" value="ACP-like_sf"/>
</dbReference>
<dbReference type="SUPFAM" id="SSF56801">
    <property type="entry name" value="Acetyl-CoA synthetase-like"/>
    <property type="match status" value="2"/>
</dbReference>
<dbReference type="InterPro" id="IPR045851">
    <property type="entry name" value="AMP-bd_C_sf"/>
</dbReference>
<dbReference type="NCBIfam" id="TIGR01733">
    <property type="entry name" value="AA-adenyl-dom"/>
    <property type="match status" value="2"/>
</dbReference>
<keyword evidence="3" id="KW-0597">Phosphoprotein</keyword>
<dbReference type="PANTHER" id="PTHR45527">
    <property type="entry name" value="NONRIBOSOMAL PEPTIDE SYNTHETASE"/>
    <property type="match status" value="1"/>
</dbReference>
<comment type="caution">
    <text evidence="5">The sequence shown here is derived from an EMBL/GenBank/DDBJ whole genome shotgun (WGS) entry which is preliminary data.</text>
</comment>
<dbReference type="Pfam" id="PF13193">
    <property type="entry name" value="AMP-binding_C"/>
    <property type="match status" value="1"/>
</dbReference>
<evidence type="ECO:0000256" key="1">
    <source>
        <dbReference type="ARBA" id="ARBA00001957"/>
    </source>
</evidence>
<evidence type="ECO:0000256" key="3">
    <source>
        <dbReference type="ARBA" id="ARBA00022553"/>
    </source>
</evidence>
<dbReference type="Proteomes" id="UP000817854">
    <property type="component" value="Unassembled WGS sequence"/>
</dbReference>
<name>A0ABX0ISV6_9FLAO</name>
<dbReference type="InterPro" id="IPR001242">
    <property type="entry name" value="Condensation_dom"/>
</dbReference>
<dbReference type="Pfam" id="PF00550">
    <property type="entry name" value="PP-binding"/>
    <property type="match status" value="2"/>
</dbReference>
<dbReference type="Gene3D" id="3.30.559.10">
    <property type="entry name" value="Chloramphenicol acetyltransferase-like domain"/>
    <property type="match status" value="2"/>
</dbReference>
<dbReference type="RefSeq" id="WP_140962254.1">
    <property type="nucleotide sequence ID" value="NZ_VEVQ02000005.1"/>
</dbReference>
<dbReference type="Gene3D" id="2.30.38.10">
    <property type="entry name" value="Luciferase, Domain 3"/>
    <property type="match status" value="2"/>
</dbReference>
<feature type="domain" description="Carrier" evidence="4">
    <location>
        <begin position="764"/>
        <end position="839"/>
    </location>
</feature>
<dbReference type="InterPro" id="IPR010071">
    <property type="entry name" value="AA_adenyl_dom"/>
</dbReference>
<dbReference type="CDD" id="cd05930">
    <property type="entry name" value="A_NRPS"/>
    <property type="match status" value="2"/>
</dbReference>
<sequence>MTEKSKLDLEAIKANKNIAGRTYWKDRLDGFILEDYFGKSNVTKLSENENHFNMIAEDQLFTMLNTLADSKKAKHIILLSVLGIIAQKYSSRTDIGVFTSLYLENETLNALDSVIPVRMNGFESLTFPQFLTTLKNNIIKDFKHSDYPLERIMNKDVDQLNQISTIGMIVEGIQEEKTIQLLSPDLFFVFNVEDKLSLKIVYKGTKYNQNHIESIGKHYFHLLNELITNKGKLIKEIELITNEEKNKIVNEFNQTKKTFPSDKTILNFFTEQVTKTPNNVAIQFKNKQLTYKELDEKSNQVANFLKEKFYNQGNVIGVQLERSIELMVVIFGILKAGNVYLPLSKSHPKERIAYTLKNSNAKAIFTESENFKDFESELECLDVNDAYIQPVSSINLAKPNEIAYIIYTSGSTGRPKGVQIKHVSMVNRLNWMQNEYQLDEKDIILQKTPLVFDVSIWELFLWSMSGAKLVLAAQGVEKNPQEICELIENEKITVLHFVPSMLNALLVYLTENEHEYALKSIKNLFTSGEELKVTDAKKFLDYCPNADLHNLYGPTEATVDVSFHSVLRSINYKSIPIGKPIDNTQLYICNNHLQHQPIGIPGELLIGGVNLSIGYVGQPELTKEKFIENPFDKGTFLYKTGDLAKWSPEGNIEFLGRIDNQVKIRGNRIELGEIEFTIQSFEGVKGAVVLAKETKNGTQLVGYLVTSLDFSENKLRDFLELKLPEYMMPSYFIKIDEIPVTVNGKVDREILLSLQMQVTDEYVAPETEIEKQLHSYWSTVLSESKIGINSSFFRIGGDSILAIKLIGTINNGLSTNISMIDLYENDTIKKLANFIILSNEDDFSDAYINITNEVEQFNTDYKEHAKNELIENVYPMSDIEKAMCFIHKSRPDDILYFEQLMQPVAYESVDMVLLQKALDLLVDKHEILRTGFDINNFAHIVYKKVETTIQFLDYSSFDKKEQKRRIEEDMEKSRPAHFDLQAEKLWRIIIYKLKESHHEILFEYHHAIIDGWSFASLLTELNNTYVSLLRNDVVQLNKLETSFKDYIIQELFYKQNQATIDFWKNDLKGFKRLELNKSTDEKVFKSVRDVYPTKLLTDLENVAKRKETSVKNILLSAYIYSMKMLSGENDILVGLVTFTRPLKKDGEKLLGCFLNTIPFRIKIPNGITWNDYIAIIDKKILEVKKHEHLSLFEINQAVGGGNVGNPLFDTFFNYINWHVKDDMELAETIDDDSERTYFDTFLRGNTFFDVNYDVTYKKIICMHEYSSPFMTEETYSQYNNMFLSVLDRIIKDSDEIINPQDFFWNSVIEDLDTDLQNYKEINSSFDNLMSVSDYQEELWSDDMKSGRGNNHNISLVTGFKGELNNNLLKESIQNTINKHDLLRARIVQIEGKYFHEIIENNEFELDLKMLHAKNEIVSDLIKEEINKPFNLDESLVRFAVIQLEPKINKLIIVFHNSIVDHQSVKNVTNEILSFYQSKAGKVNDNNKVSTLQYSGFLLWQQKTLLRLLPNLLDYWKNQLKGAVKEFELPFDKTKELKGTFTYSNTEINIPSTIVDKVLNYEKEHGIKVNVILMAVFKILLHKYSQHEEIIIGTRVANRRGNHLKDLIGPISNTLAIRSFIEKETNFDTYLKNLNKIYKEGLEHQSLPFDLLLNELFGENYKHTNNSLFDVFYEYDDIKNAHLVEDNLEVNFDKIDNSFEKYDLSMSLKSDGTSILGKLKFNSDSFSFNRINSLLEHFYGLIENLIDKNNNKLSSIGVLSKKEEIELIDDFNSSFRAYPAYSNIISLFESQVIQTPENIALRCSDSEMSYSELSHKINNFSDYLLKDKGVEVGEVIGVMLEREAYLIPTLFGILKSGGAYLPIDVTLPKDRIETIIKDSKISKLITRAEHLDSLESLSVEIIDLNQVLPSLIGRQSSGLQAKVNPNDLAYVIYTSGSTGTPKGVMIEHGSLLNIVQSMDNRYPLTATDSYLLKTTYSFDVSVAELFGWFHAGGSLTLLPSGSEKDPNKILSCIEQNKVTHVSFVPSMFSFFIETIEKEGIDKIRSLKYLFLAGEPLSIDLVNRFKALKTTITLENIYGPTEATIYSSGYSTSNLKEAEKVPIGKPLDNIHLYVLDQGNNLQPIGVPGELCIGGKALARGYLHNSELTAAKFIHVTGLPEERIYKTGDLVRWQQDGNIEYLGRIDNQVKIRGFRIELGDIESQLNKVQEVEQSAVVVKEKEGDKYLVAYYQSDKEIDQTELKQHLLDKLPEYMVPSYYVYLKEFPLTSSGKLSRKDLPEPEIKRGNNYKAPSNAIEEKLVAIWSEVLKLDKEVISVDRSFFELGGHSLKAMVLVNKIAKELEITLPLEQVFEQSTVEKQSEFIEINKWLDDSSNSEIEEEMTESITI</sequence>
<comment type="cofactor">
    <cofactor evidence="1">
        <name>pantetheine 4'-phosphate</name>
        <dbReference type="ChEBI" id="CHEBI:47942"/>
    </cofactor>
</comment>
<dbReference type="InterPro" id="IPR025110">
    <property type="entry name" value="AMP-bd_C"/>
</dbReference>
<feature type="domain" description="Carrier" evidence="4">
    <location>
        <begin position="2288"/>
        <end position="2365"/>
    </location>
</feature>
<protein>
    <submittedName>
        <fullName evidence="5">Amino acid adenylation domain-containing protein</fullName>
    </submittedName>
</protein>
<gene>
    <name evidence="5" type="ORF">FIA58_009545</name>
</gene>